<evidence type="ECO:0000313" key="3">
    <source>
        <dbReference type="EMBL" id="OAX79230.1"/>
    </source>
</evidence>
<evidence type="ECO:0000256" key="2">
    <source>
        <dbReference type="SAM" id="SignalP"/>
    </source>
</evidence>
<keyword evidence="4" id="KW-1185">Reference proteome</keyword>
<feature type="transmembrane region" description="Helical" evidence="1">
    <location>
        <begin position="98"/>
        <end position="122"/>
    </location>
</feature>
<dbReference type="STRING" id="1658172.A0A1B7NRH4"/>
<feature type="transmembrane region" description="Helical" evidence="1">
    <location>
        <begin position="298"/>
        <end position="317"/>
    </location>
</feature>
<reference evidence="3 4" key="1">
    <citation type="submission" date="2015-07" db="EMBL/GenBank/DDBJ databases">
        <title>Emmonsia species relationships and genome sequence.</title>
        <authorList>
            <person name="Cuomo C.A."/>
            <person name="Schwartz I.S."/>
            <person name="Kenyon C."/>
            <person name="de Hoog G.S."/>
            <person name="Govender N.P."/>
            <person name="Botha A."/>
            <person name="Moreno L."/>
            <person name="de Vries M."/>
            <person name="Munoz J.F."/>
            <person name="Stielow J.B."/>
        </authorList>
    </citation>
    <scope>NUCLEOTIDE SEQUENCE [LARGE SCALE GENOMIC DNA]</scope>
    <source>
        <strain evidence="3 4">CBS 136260</strain>
    </source>
</reference>
<organism evidence="3 4">
    <name type="scientific">Emergomyces africanus</name>
    <dbReference type="NCBI Taxonomy" id="1955775"/>
    <lineage>
        <taxon>Eukaryota</taxon>
        <taxon>Fungi</taxon>
        <taxon>Dikarya</taxon>
        <taxon>Ascomycota</taxon>
        <taxon>Pezizomycotina</taxon>
        <taxon>Eurotiomycetes</taxon>
        <taxon>Eurotiomycetidae</taxon>
        <taxon>Onygenales</taxon>
        <taxon>Ajellomycetaceae</taxon>
        <taxon>Emergomyces</taxon>
    </lineage>
</organism>
<evidence type="ECO:0000256" key="1">
    <source>
        <dbReference type="SAM" id="Phobius"/>
    </source>
</evidence>
<name>A0A1B7NRH4_9EURO</name>
<keyword evidence="1" id="KW-0812">Transmembrane</keyword>
<dbReference type="AlphaFoldDB" id="A0A1B7NRH4"/>
<dbReference type="OrthoDB" id="3021074at2759"/>
<comment type="caution">
    <text evidence="3">The sequence shown here is derived from an EMBL/GenBank/DDBJ whole genome shotgun (WGS) entry which is preliminary data.</text>
</comment>
<keyword evidence="2" id="KW-0732">Signal</keyword>
<feature type="transmembrane region" description="Helical" evidence="1">
    <location>
        <begin position="338"/>
        <end position="358"/>
    </location>
</feature>
<keyword evidence="1" id="KW-1133">Transmembrane helix</keyword>
<dbReference type="EMBL" id="LGUA01001102">
    <property type="protein sequence ID" value="OAX79230.1"/>
    <property type="molecule type" value="Genomic_DNA"/>
</dbReference>
<feature type="transmembrane region" description="Helical" evidence="1">
    <location>
        <begin position="242"/>
        <end position="262"/>
    </location>
</feature>
<protein>
    <submittedName>
        <fullName evidence="3">Uncharacterized protein</fullName>
    </submittedName>
</protein>
<proteinExistence type="predicted"/>
<sequence>MSQDSLIKVVLLLTISILVIIASSRATAATISTTAPEPPTSPDIARRDLVEPSNIPNGYNASNTVICVYPVSGQYGFLPRLLYYASLTLAILGRYQRWLVMGALASALSYAGSTAIHAMALVSSRKPVFDLDILAAWAVLSTGCMAFVGLVHWSRAMRQSEARLVLVLWGMLVGIGCLFCRAELLDIRSDAEPACRSASGILLMAPYQTVDPQFSNCTYKCFGTKTPMRNPSKISAILTTRLLTSYANLGTILVVPILAAAYKSIALNMHPHTPSELCTRFVVTQINSSLNMNLSQQVYNTACSSWYGGYMVLFHYIHRARLHRQRKARIIAMLIYPWLLLELLFDLAAPPLFITNIVVNEINLMKTSLPYDEEVASIGQWSPIVAAALVVMASVINKGTRTYSARKCRKQVPAQLEEVQTWPRKHLEEENLPTYVPR</sequence>
<gene>
    <name evidence="3" type="ORF">ACJ72_06454</name>
</gene>
<feature type="signal peptide" evidence="2">
    <location>
        <begin position="1"/>
        <end position="28"/>
    </location>
</feature>
<evidence type="ECO:0000313" key="4">
    <source>
        <dbReference type="Proteomes" id="UP000091918"/>
    </source>
</evidence>
<feature type="transmembrane region" description="Helical" evidence="1">
    <location>
        <begin position="134"/>
        <end position="156"/>
    </location>
</feature>
<accession>A0A1B7NRH4</accession>
<feature type="chain" id="PRO_5008598153" evidence="2">
    <location>
        <begin position="29"/>
        <end position="438"/>
    </location>
</feature>
<feature type="transmembrane region" description="Helical" evidence="1">
    <location>
        <begin position="378"/>
        <end position="397"/>
    </location>
</feature>
<dbReference type="Proteomes" id="UP000091918">
    <property type="component" value="Unassembled WGS sequence"/>
</dbReference>
<keyword evidence="1" id="KW-0472">Membrane</keyword>